<dbReference type="KEGG" id="thel:IG193_07890"/>
<dbReference type="SUPFAM" id="SSF52129">
    <property type="entry name" value="Caspase-like"/>
    <property type="match status" value="1"/>
</dbReference>
<gene>
    <name evidence="4" type="ORF">IG193_07890</name>
</gene>
<dbReference type="GO" id="GO:0008234">
    <property type="term" value="F:cysteine-type peptidase activity"/>
    <property type="evidence" value="ECO:0007669"/>
    <property type="project" value="InterPro"/>
</dbReference>
<keyword evidence="5" id="KW-1185">Reference proteome</keyword>
<reference evidence="4 5" key="1">
    <citation type="submission" date="2020-10" db="EMBL/GenBank/DDBJ databases">
        <title>Thermofilum lucidum 3507LT sp. nov. a novel member of Thermofilaceae family isolated from Chile hot spring, and proposal of description order Thermofilales.</title>
        <authorList>
            <person name="Zayulina K.S."/>
            <person name="Elcheninov A.G."/>
            <person name="Toshchakov S.V."/>
            <person name="Kublanov I.V."/>
        </authorList>
    </citation>
    <scope>NUCLEOTIDE SEQUENCE [LARGE SCALE GENOMIC DNA]</scope>
    <source>
        <strain evidence="4 5">3507LT</strain>
    </source>
</reference>
<proteinExistence type="predicted"/>
<accession>A0A7L9FIB6</accession>
<dbReference type="GeneID" id="59149808"/>
<keyword evidence="1" id="KW-0732">Signal</keyword>
<keyword evidence="2" id="KW-1133">Transmembrane helix</keyword>
<evidence type="ECO:0000259" key="3">
    <source>
        <dbReference type="Pfam" id="PF01364"/>
    </source>
</evidence>
<dbReference type="Gene3D" id="3.40.50.1460">
    <property type="match status" value="1"/>
</dbReference>
<dbReference type="EMBL" id="CP062310">
    <property type="protein sequence ID" value="QOJ78666.1"/>
    <property type="molecule type" value="Genomic_DNA"/>
</dbReference>
<evidence type="ECO:0000313" key="4">
    <source>
        <dbReference type="EMBL" id="QOJ78666.1"/>
    </source>
</evidence>
<dbReference type="InterPro" id="IPR001769">
    <property type="entry name" value="Gingipain"/>
</dbReference>
<dbReference type="Gene3D" id="3.40.50.10390">
    <property type="entry name" value="Gingipain r, domain 1"/>
    <property type="match status" value="1"/>
</dbReference>
<dbReference type="AlphaFoldDB" id="A0A7L9FIB6"/>
<feature type="domain" description="Gingipain" evidence="3">
    <location>
        <begin position="62"/>
        <end position="410"/>
    </location>
</feature>
<dbReference type="InterPro" id="IPR029030">
    <property type="entry name" value="Caspase-like_dom_sf"/>
</dbReference>
<keyword evidence="2" id="KW-0472">Membrane</keyword>
<dbReference type="Proteomes" id="UP000594121">
    <property type="component" value="Chromosome"/>
</dbReference>
<keyword evidence="2" id="KW-0812">Transmembrane</keyword>
<evidence type="ECO:0000256" key="2">
    <source>
        <dbReference type="SAM" id="Phobius"/>
    </source>
</evidence>
<organism evidence="4 5">
    <name type="scientific">Infirmifilum lucidum</name>
    <dbReference type="NCBI Taxonomy" id="2776706"/>
    <lineage>
        <taxon>Archaea</taxon>
        <taxon>Thermoproteota</taxon>
        <taxon>Thermoprotei</taxon>
        <taxon>Thermofilales</taxon>
        <taxon>Thermofilaceae</taxon>
        <taxon>Infirmifilum</taxon>
    </lineage>
</organism>
<evidence type="ECO:0000256" key="1">
    <source>
        <dbReference type="ARBA" id="ARBA00022729"/>
    </source>
</evidence>
<protein>
    <recommendedName>
        <fullName evidence="3">Gingipain domain-containing protein</fullName>
    </recommendedName>
</protein>
<dbReference type="Pfam" id="PF01364">
    <property type="entry name" value="Peptidase_C25"/>
    <property type="match status" value="1"/>
</dbReference>
<dbReference type="InParanoid" id="A0A7L9FIB6"/>
<sequence>MKICTSYPLKILFIILMLLLIFSTDLSIVQSINEKSSEALRYPTEDQGLGINKKSSEERIDYIIITTSKFIDPAMKLASYKNKTGTITKVITMETMSEIEIRNLIKKYYDIYGIRYALLIGDINIIPTAYIFNPAPLSPEEEWYGFNIGYTASDYYYAAFDEIQVEVPTRFDYFPEVFIGRFPARNVEEAHIMVSKTIRWLENIKKEDKITFLIAALGQNPHIPYIKGFIPPSVKVETLIEESLNKETFIKTINELKPHLVVYVGHGYIDSLSNAISIRDLDKLSVKPFIFFADAYLSAAFDTENSLNEQIRRMESLGEALLRHENGAVAYIGATRLVWTNGQMAKYFMASLLLSRNHTIGEALYQSKLHLIHHDFGPYDFWVAGRRGDRIFEMYLRDFLAYNLLGDPQIFVPYKEEARFLEQGLKLSKHERVVINNTILYVGYKFGYKHDKYIQEIFTNIVIDGGELVIENSIVILPEFKPFALYHTGPLVPGMHRAIYEAYSKIILTSQDSKLLIKNSKIVNLLTPYGEEHGLFGATIKVFKGIVDITDSFLITGITVILKETESMNIKLTHYTASFSCNDIKISNVNSFILTWNIVADKLNNVKLEGKFNHIVLTNSKGVFIEKSELEMLDSYSSEVTIVSSSIKGSSDGYNSTMYFINSWMLMWGGSSKSVIYFINSSNTCSAGLWNSIGIVINSRVSAMNLYNASSLIIHNSEVEPLRKDPNSIAYKLSDIFVLKIRPSWIIRNLSYVPTTYYPIVFDSLLFMVRNASYTLKLPLYVHVSDVERYKFDGWYVNGTLVSNETSIDLHGSLINKLIKTLSIPIPALKEPLILPCITIDVKLTAKQYYLEVVSEQGSATGSGWYDEGATAYASISTTIIPIDDKSRWAFQGWSGDARGQGQRSEPIVMNSPKVAVAKWAKEYKVSAYSPVGEIYVCREDGTCMRNLGKSYSGWHPEGSSIEVGVKETSIGFPVRDVFAGWRGLGPYDSEEVSRGVAYVRVDAPKELEAEWRKDYTPLATILAVVSLLGALSVFLAAKGYVARVPLLQALRKTTVKGEGVEGTRVRDYCLERIHEAEGKLKKLEEMKGELDPEVYGKLRKEYLDELEKVRKECPYS</sequence>
<dbReference type="RefSeq" id="WP_192818638.1">
    <property type="nucleotide sequence ID" value="NZ_CP062310.1"/>
</dbReference>
<dbReference type="GO" id="GO:0006508">
    <property type="term" value="P:proteolysis"/>
    <property type="evidence" value="ECO:0007669"/>
    <property type="project" value="InterPro"/>
</dbReference>
<evidence type="ECO:0000313" key="5">
    <source>
        <dbReference type="Proteomes" id="UP000594121"/>
    </source>
</evidence>
<name>A0A7L9FIB6_9CREN</name>
<dbReference type="InterPro" id="IPR029031">
    <property type="entry name" value="Gingipain_N_sf"/>
</dbReference>
<feature type="transmembrane region" description="Helical" evidence="2">
    <location>
        <begin position="1016"/>
        <end position="1038"/>
    </location>
</feature>